<evidence type="ECO:0000259" key="1">
    <source>
        <dbReference type="Pfam" id="PF00350"/>
    </source>
</evidence>
<sequence length="349" mass="39817">MPFSDVPSQSKTARSSDGNINVSKKDVIALYKELEEFLKSESFEEDIKKELEKSNPDYLKILEKRRDDMEKPDHSIVVAGEVSSGKSTLINKIIGKEIFKGRNEESTATLCKLRNSEKIKIVLEHESGKPDEVRDLPVNYNPDSKEGLKKLRNTLKPLTDKIKSKKSMHYRSVDIGFPIPFLKDGNILVDTPGIGGSGEVIEKLIEYIPNAVTFIFVVNVASAGGMQKDRLPVILREIALKQIRNEMPCFDPKNVLFITNKWDLLNKESKKSTNDSSDEEEESMTWKNILSEIKEQWPSVQEDHIFKMNLHEVALGNTNSSMTQFEKFMETLKLNIEKGENTRVIQHFR</sequence>
<dbReference type="Proteomes" id="UP000694844">
    <property type="component" value="Chromosome 10"/>
</dbReference>
<protein>
    <submittedName>
        <fullName evidence="3">Uncharacterized protein LOC111116552</fullName>
    </submittedName>
</protein>
<organism evidence="2 3">
    <name type="scientific">Crassostrea virginica</name>
    <name type="common">Eastern oyster</name>
    <dbReference type="NCBI Taxonomy" id="6565"/>
    <lineage>
        <taxon>Eukaryota</taxon>
        <taxon>Metazoa</taxon>
        <taxon>Spiralia</taxon>
        <taxon>Lophotrochozoa</taxon>
        <taxon>Mollusca</taxon>
        <taxon>Bivalvia</taxon>
        <taxon>Autobranchia</taxon>
        <taxon>Pteriomorphia</taxon>
        <taxon>Ostreida</taxon>
        <taxon>Ostreoidea</taxon>
        <taxon>Ostreidae</taxon>
        <taxon>Crassostrea</taxon>
    </lineage>
</organism>
<dbReference type="AlphaFoldDB" id="A0A8B8C6C1"/>
<dbReference type="InterPro" id="IPR045063">
    <property type="entry name" value="Dynamin_N"/>
</dbReference>
<proteinExistence type="predicted"/>
<gene>
    <name evidence="3" type="primary">LOC111116552</name>
</gene>
<dbReference type="PANTHER" id="PTHR26392">
    <property type="entry name" value="MITOGEN-ACTIVATED PROTEIN KINASE KINASE KINASE 7-RELATED"/>
    <property type="match status" value="1"/>
</dbReference>
<dbReference type="GeneID" id="111116552"/>
<dbReference type="KEGG" id="cvn:111116552"/>
<dbReference type="InterPro" id="IPR027417">
    <property type="entry name" value="P-loop_NTPase"/>
</dbReference>
<reference evidence="3" key="1">
    <citation type="submission" date="2025-08" db="UniProtKB">
        <authorList>
            <consortium name="RefSeq"/>
        </authorList>
    </citation>
    <scope>IDENTIFICATION</scope>
    <source>
        <tissue evidence="3">Whole sample</tissue>
    </source>
</reference>
<name>A0A8B8C6C1_CRAVI</name>
<evidence type="ECO:0000313" key="3">
    <source>
        <dbReference type="RefSeq" id="XP_022311258.1"/>
    </source>
</evidence>
<dbReference type="SUPFAM" id="SSF52540">
    <property type="entry name" value="P-loop containing nucleoside triphosphate hydrolases"/>
    <property type="match status" value="1"/>
</dbReference>
<dbReference type="RefSeq" id="XP_022311258.1">
    <property type="nucleotide sequence ID" value="XM_022455550.1"/>
</dbReference>
<feature type="domain" description="Dynamin N-terminal" evidence="1">
    <location>
        <begin position="76"/>
        <end position="229"/>
    </location>
</feature>
<dbReference type="PANTHER" id="PTHR26392:SF92">
    <property type="entry name" value="PROTEIN KINASE DOMAIN-CONTAINING PROTEIN"/>
    <property type="match status" value="1"/>
</dbReference>
<keyword evidence="2" id="KW-1185">Reference proteome</keyword>
<dbReference type="Pfam" id="PF00350">
    <property type="entry name" value="Dynamin_N"/>
    <property type="match status" value="1"/>
</dbReference>
<evidence type="ECO:0000313" key="2">
    <source>
        <dbReference type="Proteomes" id="UP000694844"/>
    </source>
</evidence>
<accession>A0A8B8C6C1</accession>
<dbReference type="Gene3D" id="3.40.50.300">
    <property type="entry name" value="P-loop containing nucleotide triphosphate hydrolases"/>
    <property type="match status" value="1"/>
</dbReference>
<dbReference type="OrthoDB" id="8927528at2759"/>